<reference evidence="2 3" key="1">
    <citation type="submission" date="2019-07" db="EMBL/GenBank/DDBJ databases">
        <title>Litoreibacter alkalisoli sp. nov., isolated from saline-alkaline soil.</title>
        <authorList>
            <person name="Wang S."/>
            <person name="Xu L."/>
            <person name="Xing Y.-T."/>
            <person name="Sun J.-Q."/>
        </authorList>
    </citation>
    <scope>NUCLEOTIDE SEQUENCE [LARGE SCALE GENOMIC DNA]</scope>
    <source>
        <strain evidence="2 3">LN3S51</strain>
        <plasmid evidence="2 3">unnamed3</plasmid>
    </source>
</reference>
<gene>
    <name evidence="2" type="ORF">FPZ52_15710</name>
</gene>
<geneLocation type="plasmid" evidence="2 3">
    <name>unnamed3</name>
</geneLocation>
<dbReference type="OrthoDB" id="9814782at2"/>
<dbReference type="AlphaFoldDB" id="A0A5B8IAT5"/>
<feature type="region of interest" description="Disordered" evidence="1">
    <location>
        <begin position="362"/>
        <end position="398"/>
    </location>
</feature>
<keyword evidence="2" id="KW-0614">Plasmid</keyword>
<dbReference type="KEGG" id="lit:FPZ52_15710"/>
<organism evidence="2 3">
    <name type="scientific">Qingshengfaniella alkalisoli</name>
    <dbReference type="NCBI Taxonomy" id="2599296"/>
    <lineage>
        <taxon>Bacteria</taxon>
        <taxon>Pseudomonadati</taxon>
        <taxon>Pseudomonadota</taxon>
        <taxon>Alphaproteobacteria</taxon>
        <taxon>Rhodobacterales</taxon>
        <taxon>Paracoccaceae</taxon>
        <taxon>Qingshengfaniella</taxon>
    </lineage>
</organism>
<sequence>MFPCVYEPHNDYWIDPNQYDWLLEKMPGMLRYMRGRRAALPTKPEIRHARQSDPLDGLLWQASFQDHTDEPVERWLMLSGLIDGNEATLLPAIVPGPRKPLSGSGPYEIRVEDAAGHIIARAAVGLDTDSEDIWPFSVTVPISEEPSRIVLTNGGTVLAEMRASPGLAAPEFRSHRPGDTYRAEEPLEWDGGTAEGQTYTVRFTPDGENWTTLAVLLRQSSFIPDPATLLPGGSAAFEIIAHDGVAERSVRLPVEIEVPLAPLAAWPEESEMLEVGDAAGFVFNVPLDAESLNAVTLLANGVTVPHRANLDPSGMVLHIAPELPEADVSYVASVDSRLRARDGRALTDDLSIRFFANAPASVSQTPAWNPDREKMTDERPHLPSPNEQASPNSLAGSAEVGDGEITLELDEPATLPLRILHCEIEADEIMRLIMDFETPYAQIEIDMTKEKGDLFRARAAHGPEGEGGIPDGWYLSLNNGLVSASGRLGEAGEAIGFVLTGECPPPV</sequence>
<name>A0A5B8IAT5_9RHOB</name>
<keyword evidence="3" id="KW-1185">Reference proteome</keyword>
<proteinExistence type="predicted"/>
<evidence type="ECO:0000313" key="2">
    <source>
        <dbReference type="EMBL" id="QDY71149.1"/>
    </source>
</evidence>
<accession>A0A5B8IAT5</accession>
<protein>
    <submittedName>
        <fullName evidence="2">Uncharacterized protein</fullName>
    </submittedName>
</protein>
<dbReference type="Proteomes" id="UP000318483">
    <property type="component" value="Plasmid unnamed3"/>
</dbReference>
<evidence type="ECO:0000256" key="1">
    <source>
        <dbReference type="SAM" id="MobiDB-lite"/>
    </source>
</evidence>
<feature type="compositionally biased region" description="Basic and acidic residues" evidence="1">
    <location>
        <begin position="370"/>
        <end position="381"/>
    </location>
</feature>
<evidence type="ECO:0000313" key="3">
    <source>
        <dbReference type="Proteomes" id="UP000318483"/>
    </source>
</evidence>
<dbReference type="EMBL" id="CP042264">
    <property type="protein sequence ID" value="QDY71149.1"/>
    <property type="molecule type" value="Genomic_DNA"/>
</dbReference>
<feature type="compositionally biased region" description="Polar residues" evidence="1">
    <location>
        <begin position="385"/>
        <end position="395"/>
    </location>
</feature>
<dbReference type="RefSeq" id="WP_146366565.1">
    <property type="nucleotide sequence ID" value="NZ_CP042264.1"/>
</dbReference>